<dbReference type="Proteomes" id="UP001501479">
    <property type="component" value="Unassembled WGS sequence"/>
</dbReference>
<keyword evidence="2" id="KW-1185">Reference proteome</keyword>
<comment type="caution">
    <text evidence="1">The sequence shown here is derived from an EMBL/GenBank/DDBJ whole genome shotgun (WGS) entry which is preliminary data.</text>
</comment>
<reference evidence="2" key="1">
    <citation type="journal article" date="2019" name="Int. J. Syst. Evol. Microbiol.">
        <title>The Global Catalogue of Microorganisms (GCM) 10K type strain sequencing project: providing services to taxonomists for standard genome sequencing and annotation.</title>
        <authorList>
            <consortium name="The Broad Institute Genomics Platform"/>
            <consortium name="The Broad Institute Genome Sequencing Center for Infectious Disease"/>
            <person name="Wu L."/>
            <person name="Ma J."/>
        </authorList>
    </citation>
    <scope>NUCLEOTIDE SEQUENCE [LARGE SCALE GENOMIC DNA]</scope>
    <source>
        <strain evidence="2">JCM 17329</strain>
    </source>
</reference>
<gene>
    <name evidence="1" type="ORF">GCM10022421_21960</name>
</gene>
<accession>A0ABP7E4L1</accession>
<proteinExistence type="predicted"/>
<protein>
    <submittedName>
        <fullName evidence="1">Uncharacterized protein</fullName>
    </submittedName>
</protein>
<evidence type="ECO:0000313" key="1">
    <source>
        <dbReference type="EMBL" id="GAA3714229.1"/>
    </source>
</evidence>
<evidence type="ECO:0000313" key="2">
    <source>
        <dbReference type="Proteomes" id="UP001501479"/>
    </source>
</evidence>
<name>A0ABP7E4L1_9GAMM</name>
<sequence length="133" mass="15085">MKFFGNIGIARQPGQLTTTTLMGRLGDNRYQQIAIALEKMLNVDQKNITRLFYLSTNTQPPVALYLLIRKQVNMPEFRLGNISWPIKGNILAKGFWSTACFIGKKEIFQALGFFLAKSLNQGKVQFNGRRNNA</sequence>
<organism evidence="1 2">
    <name type="scientific">Oceanisphaera sediminis</name>
    <dbReference type="NCBI Taxonomy" id="981381"/>
    <lineage>
        <taxon>Bacteria</taxon>
        <taxon>Pseudomonadati</taxon>
        <taxon>Pseudomonadota</taxon>
        <taxon>Gammaproteobacteria</taxon>
        <taxon>Aeromonadales</taxon>
        <taxon>Aeromonadaceae</taxon>
        <taxon>Oceanisphaera</taxon>
    </lineage>
</organism>
<dbReference type="EMBL" id="BAABDS010000036">
    <property type="protein sequence ID" value="GAA3714229.1"/>
    <property type="molecule type" value="Genomic_DNA"/>
</dbReference>